<dbReference type="AlphaFoldDB" id="A0A1R1XBA6"/>
<keyword evidence="2" id="KW-0378">Hydrolase</keyword>
<dbReference type="SUPFAM" id="SSF53254">
    <property type="entry name" value="Phosphoglycerate mutase-like"/>
    <property type="match status" value="1"/>
</dbReference>
<organism evidence="4 5">
    <name type="scientific">Smittium culicis</name>
    <dbReference type="NCBI Taxonomy" id="133412"/>
    <lineage>
        <taxon>Eukaryota</taxon>
        <taxon>Fungi</taxon>
        <taxon>Fungi incertae sedis</taxon>
        <taxon>Zoopagomycota</taxon>
        <taxon>Kickxellomycotina</taxon>
        <taxon>Harpellomycetes</taxon>
        <taxon>Harpellales</taxon>
        <taxon>Legeriomycetaceae</taxon>
        <taxon>Smittium</taxon>
    </lineage>
</organism>
<dbReference type="OrthoDB" id="10257284at2759"/>
<comment type="caution">
    <text evidence="4">The sequence shown here is derived from an EMBL/GenBank/DDBJ whole genome shotgun (WGS) entry which is preliminary data.</text>
</comment>
<dbReference type="InterPro" id="IPR029033">
    <property type="entry name" value="His_PPase_superfam"/>
</dbReference>
<comment type="similarity">
    <text evidence="1">Belongs to the histidine acid phosphatase family.</text>
</comment>
<gene>
    <name evidence="4" type="ORF">AYI70_g9430</name>
</gene>
<dbReference type="GO" id="GO:0016791">
    <property type="term" value="F:phosphatase activity"/>
    <property type="evidence" value="ECO:0007669"/>
    <property type="project" value="TreeGrafter"/>
</dbReference>
<name>A0A1R1XBA6_9FUNG</name>
<evidence type="ECO:0000313" key="4">
    <source>
        <dbReference type="EMBL" id="OMJ11896.1"/>
    </source>
</evidence>
<dbReference type="PROSITE" id="PS00616">
    <property type="entry name" value="HIS_ACID_PHOSPHAT_1"/>
    <property type="match status" value="1"/>
</dbReference>
<evidence type="ECO:0000256" key="1">
    <source>
        <dbReference type="ARBA" id="ARBA00005375"/>
    </source>
</evidence>
<accession>A0A1R1XBA6</accession>
<evidence type="ECO:0000256" key="2">
    <source>
        <dbReference type="ARBA" id="ARBA00022801"/>
    </source>
</evidence>
<dbReference type="Proteomes" id="UP000187283">
    <property type="component" value="Unassembled WGS sequence"/>
</dbReference>
<keyword evidence="5" id="KW-1185">Reference proteome</keyword>
<dbReference type="Pfam" id="PF00328">
    <property type="entry name" value="His_Phos_2"/>
    <property type="match status" value="1"/>
</dbReference>
<protein>
    <submittedName>
        <fullName evidence="4">2-phosphoxylose phosphatase 1</fullName>
    </submittedName>
</protein>
<evidence type="ECO:0000256" key="3">
    <source>
        <dbReference type="SAM" id="Phobius"/>
    </source>
</evidence>
<sequence>MKLKKSLNLINIFKKLRNYFYFFALVSLSAKIFYSNYSSNSLNLYTKKIRVLYPTKGIFIPESKEFDYDYCRSNVLNHHTYSNVKDSELVYVQLIMRHGDRAPYLINKSDKKLWKLCNKKKYEPIARPVYIVDISNKTASFDYKVSKYSQCLPGELTRKGALASLNLGRSLRKVYVEKLKFLDNDITDQGQINVRTTFVDRTQETARFVLTGLYPLANQKKNVKITEYHYPSKNDSMFINYKGCKRINTLRNEMYSSRQYQSYLKKNKKINSKINLMIDDYRPNITKFNMSQKYQCDFLESRICHKIPFPCNKLGKCANKSDAKVELDGIHFETRFSFRDNKNSLEYVKLTASPLFDQLMKELEFEILKRKRNDKPIPRTRLSIYSGHESTINKILGGFKADDFNILFPPYNANVIIELWKSKISDNYKIRIFNNGRILKVLPIEGYKKPWCDLSECDYKVYSKYIYSLIPKNYTAECLV</sequence>
<feature type="transmembrane region" description="Helical" evidence="3">
    <location>
        <begin position="20"/>
        <end position="37"/>
    </location>
</feature>
<keyword evidence="3" id="KW-0472">Membrane</keyword>
<keyword evidence="3" id="KW-0812">Transmembrane</keyword>
<dbReference type="Gene3D" id="3.40.50.1240">
    <property type="entry name" value="Phosphoglycerate mutase-like"/>
    <property type="match status" value="1"/>
</dbReference>
<dbReference type="EMBL" id="LSSN01004230">
    <property type="protein sequence ID" value="OMJ11896.1"/>
    <property type="molecule type" value="Genomic_DNA"/>
</dbReference>
<proteinExistence type="inferred from homology"/>
<dbReference type="PANTHER" id="PTHR11567:SF110">
    <property type="entry name" value="2-PHOSPHOXYLOSE PHOSPHATASE 1"/>
    <property type="match status" value="1"/>
</dbReference>
<dbReference type="CDD" id="cd07061">
    <property type="entry name" value="HP_HAP_like"/>
    <property type="match status" value="1"/>
</dbReference>
<evidence type="ECO:0000313" key="5">
    <source>
        <dbReference type="Proteomes" id="UP000187283"/>
    </source>
</evidence>
<dbReference type="InterPro" id="IPR033379">
    <property type="entry name" value="Acid_Pase_AS"/>
</dbReference>
<reference evidence="4 5" key="1">
    <citation type="submission" date="2017-01" db="EMBL/GenBank/DDBJ databases">
        <authorList>
            <person name="Mah S.A."/>
            <person name="Swanson W.J."/>
            <person name="Moy G.W."/>
            <person name="Vacquier V.D."/>
        </authorList>
    </citation>
    <scope>NUCLEOTIDE SEQUENCE [LARGE SCALE GENOMIC DNA]</scope>
    <source>
        <strain evidence="4 5">GSMNP</strain>
    </source>
</reference>
<dbReference type="InterPro" id="IPR000560">
    <property type="entry name" value="His_Pase_clade-2"/>
</dbReference>
<dbReference type="InterPro" id="IPR050645">
    <property type="entry name" value="Histidine_acid_phosphatase"/>
</dbReference>
<keyword evidence="3" id="KW-1133">Transmembrane helix</keyword>
<dbReference type="PANTHER" id="PTHR11567">
    <property type="entry name" value="ACID PHOSPHATASE-RELATED"/>
    <property type="match status" value="1"/>
</dbReference>